<dbReference type="SUPFAM" id="SSF52954">
    <property type="entry name" value="Class II aaRS ABD-related"/>
    <property type="match status" value="1"/>
</dbReference>
<feature type="signal peptide" evidence="10">
    <location>
        <begin position="1"/>
        <end position="17"/>
    </location>
</feature>
<dbReference type="OrthoDB" id="10267474at2759"/>
<dbReference type="GO" id="GO:0005524">
    <property type="term" value="F:ATP binding"/>
    <property type="evidence" value="ECO:0007669"/>
    <property type="project" value="UniProtKB-KW"/>
</dbReference>
<dbReference type="GO" id="GO:0004827">
    <property type="term" value="F:proline-tRNA ligase activity"/>
    <property type="evidence" value="ECO:0007669"/>
    <property type="project" value="UniProtKB-EC"/>
</dbReference>
<keyword evidence="7 12" id="KW-0030">Aminoacyl-tRNA synthetase</keyword>
<dbReference type="NCBIfam" id="TIGR00409">
    <property type="entry name" value="proS_fam_II"/>
    <property type="match status" value="1"/>
</dbReference>
<dbReference type="EC" id="6.1.1.15" evidence="2"/>
<dbReference type="InterPro" id="IPR004154">
    <property type="entry name" value="Anticodon-bd"/>
</dbReference>
<proteinExistence type="inferred from homology"/>
<feature type="chain" id="PRO_5025377380" description="proline--tRNA ligase" evidence="10">
    <location>
        <begin position="18"/>
        <end position="584"/>
    </location>
</feature>
<evidence type="ECO:0000256" key="7">
    <source>
        <dbReference type="ARBA" id="ARBA00023146"/>
    </source>
</evidence>
<dbReference type="GO" id="GO:0006433">
    <property type="term" value="P:prolyl-tRNA aminoacylation"/>
    <property type="evidence" value="ECO:0007669"/>
    <property type="project" value="InterPro"/>
</dbReference>
<keyword evidence="6" id="KW-0648">Protein biosynthesis</keyword>
<dbReference type="InterPro" id="IPR050062">
    <property type="entry name" value="Pro-tRNA_synthetase"/>
</dbReference>
<dbReference type="PANTHER" id="PTHR42753:SF2">
    <property type="entry name" value="PROLINE--TRNA LIGASE"/>
    <property type="match status" value="1"/>
</dbReference>
<gene>
    <name evidence="12" type="ORF">K490DRAFT_72660</name>
</gene>
<dbReference type="EMBL" id="ML978715">
    <property type="protein sequence ID" value="KAF2089006.1"/>
    <property type="molecule type" value="Genomic_DNA"/>
</dbReference>
<sequence length="584" mass="64997">MPVCRIWSFMPWEMTLSGWLFSNSLTNGGSFDGRNRLTNFWAPTGGITPGTKETDHSHALLVRAGFLRQAHAGIFHFLPLGLRVQEKLERLIDKHMRSIGASKVSLSSLSTEELWRKTGRLDGDTKELLRVKDRKDSGLLLGPTHEEEITSLVSSFISSWRHLPVRLYQISRKYRDEKRPRQGLLRAKEFLMKDLYTFDVDEESALQTYKEVQRAYEGIFGALKLPFIKANADSGAIGGDLSHEWHFVSSKGEDNVGICRTCKYSANEELLAKKHVTPTPEANLVNFYGISRDKKTLVAVTFPSNSVKEDSSEEKVATMVNIHAVKAAFPSIDTALVGSNVLTLWGHLLRTSGESGTIKVVRLKDRGVPQDALDNFYRPEGVHNAVDTTTIYTNPKTGLPLDLTLTKSGDPCPKCSEPLEVVQAIEAGHTFHLGTRYSAPLNVNVETNEGRKLVQMGCHGIGVSRMIGAVAALLADGKGLNWPRAIAPFQVAILGESESKSEMNEVYDGFEAVGWDSIIDDRDVKITWKLKDADLIGYSVVVVFGRRWKDGQGLVEVQCRRLNRSCHVHIEDLRLTVGNLLEEL</sequence>
<dbReference type="InterPro" id="IPR045864">
    <property type="entry name" value="aa-tRNA-synth_II/BPL/LPL"/>
</dbReference>
<evidence type="ECO:0000256" key="9">
    <source>
        <dbReference type="ARBA" id="ARBA00047671"/>
    </source>
</evidence>
<evidence type="ECO:0000313" key="12">
    <source>
        <dbReference type="EMBL" id="KAF2089006.1"/>
    </source>
</evidence>
<evidence type="ECO:0000256" key="8">
    <source>
        <dbReference type="ARBA" id="ARBA00029731"/>
    </source>
</evidence>
<evidence type="ECO:0000256" key="3">
    <source>
        <dbReference type="ARBA" id="ARBA00022598"/>
    </source>
</evidence>
<dbReference type="Pfam" id="PF03129">
    <property type="entry name" value="HGTP_anticodon"/>
    <property type="match status" value="1"/>
</dbReference>
<dbReference type="AlphaFoldDB" id="A0A6A5YC09"/>
<keyword evidence="5" id="KW-0067">ATP-binding</keyword>
<evidence type="ECO:0000256" key="2">
    <source>
        <dbReference type="ARBA" id="ARBA00012831"/>
    </source>
</evidence>
<keyword evidence="10" id="KW-0732">Signal</keyword>
<name>A0A6A5YC09_9PEZI</name>
<keyword evidence="3" id="KW-0436">Ligase</keyword>
<evidence type="ECO:0000313" key="13">
    <source>
        <dbReference type="Proteomes" id="UP000799776"/>
    </source>
</evidence>
<protein>
    <recommendedName>
        <fullName evidence="2">proline--tRNA ligase</fullName>
        <ecNumber evidence="2">6.1.1.15</ecNumber>
    </recommendedName>
    <alternativeName>
        <fullName evidence="8">Prolyl-tRNA synthetase</fullName>
    </alternativeName>
</protein>
<evidence type="ECO:0000256" key="4">
    <source>
        <dbReference type="ARBA" id="ARBA00022741"/>
    </source>
</evidence>
<dbReference type="CDD" id="cd00779">
    <property type="entry name" value="ProRS_core_prok"/>
    <property type="match status" value="1"/>
</dbReference>
<reference evidence="12" key="1">
    <citation type="journal article" date="2020" name="Stud. Mycol.">
        <title>101 Dothideomycetes genomes: a test case for predicting lifestyles and emergence of pathogens.</title>
        <authorList>
            <person name="Haridas S."/>
            <person name="Albert R."/>
            <person name="Binder M."/>
            <person name="Bloem J."/>
            <person name="Labutti K."/>
            <person name="Salamov A."/>
            <person name="Andreopoulos B."/>
            <person name="Baker S."/>
            <person name="Barry K."/>
            <person name="Bills G."/>
            <person name="Bluhm B."/>
            <person name="Cannon C."/>
            <person name="Castanera R."/>
            <person name="Culley D."/>
            <person name="Daum C."/>
            <person name="Ezra D."/>
            <person name="Gonzalez J."/>
            <person name="Henrissat B."/>
            <person name="Kuo A."/>
            <person name="Liang C."/>
            <person name="Lipzen A."/>
            <person name="Lutzoni F."/>
            <person name="Magnuson J."/>
            <person name="Mondo S."/>
            <person name="Nolan M."/>
            <person name="Ohm R."/>
            <person name="Pangilinan J."/>
            <person name="Park H.-J."/>
            <person name="Ramirez L."/>
            <person name="Alfaro M."/>
            <person name="Sun H."/>
            <person name="Tritt A."/>
            <person name="Yoshinaga Y."/>
            <person name="Zwiers L.-H."/>
            <person name="Turgeon B."/>
            <person name="Goodwin S."/>
            <person name="Spatafora J."/>
            <person name="Crous P."/>
            <person name="Grigoriev I."/>
        </authorList>
    </citation>
    <scope>NUCLEOTIDE SEQUENCE</scope>
    <source>
        <strain evidence="12">CBS 121410</strain>
    </source>
</reference>
<dbReference type="Gene3D" id="3.40.50.800">
    <property type="entry name" value="Anticodon-binding domain"/>
    <property type="match status" value="1"/>
</dbReference>
<accession>A0A6A5YC09</accession>
<dbReference type="InterPro" id="IPR036621">
    <property type="entry name" value="Anticodon-bd_dom_sf"/>
</dbReference>
<evidence type="ECO:0000256" key="10">
    <source>
        <dbReference type="SAM" id="SignalP"/>
    </source>
</evidence>
<evidence type="ECO:0000256" key="1">
    <source>
        <dbReference type="ARBA" id="ARBA00008226"/>
    </source>
</evidence>
<dbReference type="GO" id="GO:0005739">
    <property type="term" value="C:mitochondrion"/>
    <property type="evidence" value="ECO:0007669"/>
    <property type="project" value="TreeGrafter"/>
</dbReference>
<dbReference type="PRINTS" id="PR01046">
    <property type="entry name" value="TRNASYNTHPRO"/>
</dbReference>
<keyword evidence="4" id="KW-0547">Nucleotide-binding</keyword>
<evidence type="ECO:0000256" key="6">
    <source>
        <dbReference type="ARBA" id="ARBA00022917"/>
    </source>
</evidence>
<evidence type="ECO:0000259" key="11">
    <source>
        <dbReference type="PROSITE" id="PS50862"/>
    </source>
</evidence>
<dbReference type="InterPro" id="IPR002314">
    <property type="entry name" value="aa-tRNA-synt_IIb"/>
</dbReference>
<feature type="domain" description="Aminoacyl-transfer RNA synthetases class-II family profile" evidence="11">
    <location>
        <begin position="81"/>
        <end position="488"/>
    </location>
</feature>
<comment type="catalytic activity">
    <reaction evidence="9">
        <text>tRNA(Pro) + L-proline + ATP = L-prolyl-tRNA(Pro) + AMP + diphosphate</text>
        <dbReference type="Rhea" id="RHEA:14305"/>
        <dbReference type="Rhea" id="RHEA-COMP:9700"/>
        <dbReference type="Rhea" id="RHEA-COMP:9702"/>
        <dbReference type="ChEBI" id="CHEBI:30616"/>
        <dbReference type="ChEBI" id="CHEBI:33019"/>
        <dbReference type="ChEBI" id="CHEBI:60039"/>
        <dbReference type="ChEBI" id="CHEBI:78442"/>
        <dbReference type="ChEBI" id="CHEBI:78532"/>
        <dbReference type="ChEBI" id="CHEBI:456215"/>
        <dbReference type="EC" id="6.1.1.15"/>
    </reaction>
</comment>
<dbReference type="PANTHER" id="PTHR42753">
    <property type="entry name" value="MITOCHONDRIAL RIBOSOME PROTEIN L39/PROLYL-TRNA LIGASE FAMILY MEMBER"/>
    <property type="match status" value="1"/>
</dbReference>
<dbReference type="Gene3D" id="3.30.930.10">
    <property type="entry name" value="Bira Bifunctional Protein, Domain 2"/>
    <property type="match status" value="2"/>
</dbReference>
<keyword evidence="13" id="KW-1185">Reference proteome</keyword>
<dbReference type="Pfam" id="PF00587">
    <property type="entry name" value="tRNA-synt_2b"/>
    <property type="match status" value="1"/>
</dbReference>
<dbReference type="InterPro" id="IPR006195">
    <property type="entry name" value="aa-tRNA-synth_II"/>
</dbReference>
<dbReference type="InterPro" id="IPR002316">
    <property type="entry name" value="Pro-tRNA-ligase_IIa"/>
</dbReference>
<comment type="similarity">
    <text evidence="1">Belongs to the class-II aminoacyl-tRNA synthetase family.</text>
</comment>
<dbReference type="Proteomes" id="UP000799776">
    <property type="component" value="Unassembled WGS sequence"/>
</dbReference>
<evidence type="ECO:0000256" key="5">
    <source>
        <dbReference type="ARBA" id="ARBA00022840"/>
    </source>
</evidence>
<dbReference type="InterPro" id="IPR004500">
    <property type="entry name" value="Pro-tRNA-synth_IIa_bac-type"/>
</dbReference>
<dbReference type="InterPro" id="IPR033730">
    <property type="entry name" value="ProRS_core_prok"/>
</dbReference>
<dbReference type="PROSITE" id="PS50862">
    <property type="entry name" value="AA_TRNA_LIGASE_II"/>
    <property type="match status" value="1"/>
</dbReference>
<dbReference type="SUPFAM" id="SSF55681">
    <property type="entry name" value="Class II aaRS and biotin synthetases"/>
    <property type="match status" value="1"/>
</dbReference>
<organism evidence="12 13">
    <name type="scientific">Saccharata proteae CBS 121410</name>
    <dbReference type="NCBI Taxonomy" id="1314787"/>
    <lineage>
        <taxon>Eukaryota</taxon>
        <taxon>Fungi</taxon>
        <taxon>Dikarya</taxon>
        <taxon>Ascomycota</taxon>
        <taxon>Pezizomycotina</taxon>
        <taxon>Dothideomycetes</taxon>
        <taxon>Dothideomycetes incertae sedis</taxon>
        <taxon>Botryosphaeriales</taxon>
        <taxon>Saccharataceae</taxon>
        <taxon>Saccharata</taxon>
    </lineage>
</organism>